<dbReference type="Pfam" id="PF00664">
    <property type="entry name" value="ABC_membrane"/>
    <property type="match status" value="1"/>
</dbReference>
<dbReference type="Proteomes" id="UP000204551">
    <property type="component" value="Chromosome"/>
</dbReference>
<protein>
    <submittedName>
        <fullName evidence="11">Polar amino acid ABC transporter ATPase</fullName>
    </submittedName>
</protein>
<proteinExistence type="predicted"/>
<evidence type="ECO:0000256" key="6">
    <source>
        <dbReference type="ARBA" id="ARBA00022989"/>
    </source>
</evidence>
<keyword evidence="3 8" id="KW-0812">Transmembrane</keyword>
<accession>A0A221UYE7</accession>
<dbReference type="FunFam" id="3.40.50.300:FF:000287">
    <property type="entry name" value="Multidrug ABC transporter ATP-binding protein"/>
    <property type="match status" value="1"/>
</dbReference>
<evidence type="ECO:0000259" key="10">
    <source>
        <dbReference type="PROSITE" id="PS50929"/>
    </source>
</evidence>
<reference evidence="11 12" key="1">
    <citation type="submission" date="2017-07" db="EMBL/GenBank/DDBJ databases">
        <title>Genome Sequence of Arenibacter algicola Strain SMS7 Isolated from a culture of the Diatom Skeletonema marinoi.</title>
        <authorList>
            <person name="Topel M."/>
            <person name="Pinder M.I.M."/>
            <person name="Johansson O.N."/>
            <person name="Kourtchenko O."/>
            <person name="Godhe A."/>
            <person name="Clarke A.K."/>
        </authorList>
    </citation>
    <scope>NUCLEOTIDE SEQUENCE [LARGE SCALE GENOMIC DNA]</scope>
    <source>
        <strain evidence="11 12">SMS7</strain>
    </source>
</reference>
<dbReference type="PANTHER" id="PTHR43394">
    <property type="entry name" value="ATP-DEPENDENT PERMEASE MDL1, MITOCHONDRIAL"/>
    <property type="match status" value="1"/>
</dbReference>
<dbReference type="AlphaFoldDB" id="A0A221UYE7"/>
<evidence type="ECO:0000313" key="11">
    <source>
        <dbReference type="EMBL" id="ASO06375.1"/>
    </source>
</evidence>
<dbReference type="RefSeq" id="WP_093978874.1">
    <property type="nucleotide sequence ID" value="NZ_CP022515.1"/>
</dbReference>
<keyword evidence="6 8" id="KW-1133">Transmembrane helix</keyword>
<dbReference type="GO" id="GO:0016887">
    <property type="term" value="F:ATP hydrolysis activity"/>
    <property type="evidence" value="ECO:0007669"/>
    <property type="project" value="InterPro"/>
</dbReference>
<sequence>MDKDTGKAFDYRLFKRLLRHVRPYLITFYGVAIAAILLSGFAVLTPILVGEIVDNAITNKDGQKLLTLTLAMVGVLLGEVLSQLYFNYYANWLGESVIKDIRINLFKHLMGFKMKYYDNSSIGVLVTRAVTDMQRIGEIFSEGFFVIVSDLLKMLVVAIVMIVANWKLSLIVFAVLPIILYATRLFQKAMKVAFIEVRAQVSNLNSFVQERITGMKIVQLFTREEIEKEKFREINEKHQNAWLKTVWYNSIFFPVAEIVSSITVGLIVWYGGLQNVANISQEEYGTIFMFILLSSMLFRPLRQIADKFNTLQMGMVAANRVFKILDTDSNIQDVGTIDKDSVKGEIEFKNVRFGYLENEEVLHGISFKVKAGETIAIVGATGAGKSTIINLLNRFYEINSGAILIDGINIRDYKLNSLRSKIAVVLQDVFLFADTIANNISLKNDAITIEHMEHAAKQIGVHEFISSLPGGYTYNIKERGTMLSSGQRQLIAFLRAYVSNPSILVLDEATSSVDTYSEQLIQRATEKITEGRTSIIIAHRLATIKKADKILVMQDGLIVETGTHKELLKQKGYYQNLYEAQFLAEEVA</sequence>
<evidence type="ECO:0000256" key="1">
    <source>
        <dbReference type="ARBA" id="ARBA00004651"/>
    </source>
</evidence>
<dbReference type="Pfam" id="PF00005">
    <property type="entry name" value="ABC_tran"/>
    <property type="match status" value="1"/>
</dbReference>
<dbReference type="CDD" id="cd03254">
    <property type="entry name" value="ABCC_Glucan_exporter_like"/>
    <property type="match status" value="1"/>
</dbReference>
<dbReference type="PANTHER" id="PTHR43394:SF1">
    <property type="entry name" value="ATP-BINDING CASSETTE SUB-FAMILY B MEMBER 10, MITOCHONDRIAL"/>
    <property type="match status" value="1"/>
</dbReference>
<dbReference type="SUPFAM" id="SSF52540">
    <property type="entry name" value="P-loop containing nucleoside triphosphate hydrolases"/>
    <property type="match status" value="1"/>
</dbReference>
<dbReference type="SMART" id="SM00382">
    <property type="entry name" value="AAA"/>
    <property type="match status" value="1"/>
</dbReference>
<comment type="subcellular location">
    <subcellularLocation>
        <location evidence="1">Cell membrane</location>
        <topology evidence="1">Multi-pass membrane protein</topology>
    </subcellularLocation>
</comment>
<dbReference type="STRING" id="616991.GCA_000733925_01313"/>
<evidence type="ECO:0000313" key="12">
    <source>
        <dbReference type="Proteomes" id="UP000204551"/>
    </source>
</evidence>
<dbReference type="KEGG" id="aalg:AREALGSMS7_02942"/>
<feature type="domain" description="ABC transmembrane type-1" evidence="10">
    <location>
        <begin position="30"/>
        <end position="313"/>
    </location>
</feature>
<dbReference type="InterPro" id="IPR003593">
    <property type="entry name" value="AAA+_ATPase"/>
</dbReference>
<gene>
    <name evidence="11" type="ORF">AREALGSMS7_02942</name>
</gene>
<evidence type="ECO:0000256" key="5">
    <source>
        <dbReference type="ARBA" id="ARBA00022840"/>
    </source>
</evidence>
<evidence type="ECO:0000256" key="4">
    <source>
        <dbReference type="ARBA" id="ARBA00022741"/>
    </source>
</evidence>
<keyword evidence="4" id="KW-0547">Nucleotide-binding</keyword>
<evidence type="ECO:0000256" key="8">
    <source>
        <dbReference type="SAM" id="Phobius"/>
    </source>
</evidence>
<dbReference type="eggNOG" id="COG1132">
    <property type="taxonomic scope" value="Bacteria"/>
</dbReference>
<dbReference type="InterPro" id="IPR003439">
    <property type="entry name" value="ABC_transporter-like_ATP-bd"/>
</dbReference>
<feature type="transmembrane region" description="Helical" evidence="8">
    <location>
        <begin position="143"/>
        <end position="162"/>
    </location>
</feature>
<organism evidence="11 12">
    <name type="scientific">Arenibacter algicola</name>
    <dbReference type="NCBI Taxonomy" id="616991"/>
    <lineage>
        <taxon>Bacteria</taxon>
        <taxon>Pseudomonadati</taxon>
        <taxon>Bacteroidota</taxon>
        <taxon>Flavobacteriia</taxon>
        <taxon>Flavobacteriales</taxon>
        <taxon>Flavobacteriaceae</taxon>
        <taxon>Arenibacter</taxon>
    </lineage>
</organism>
<keyword evidence="5" id="KW-0067">ATP-binding</keyword>
<keyword evidence="2" id="KW-0813">Transport</keyword>
<dbReference type="EMBL" id="CP022515">
    <property type="protein sequence ID" value="ASO06375.1"/>
    <property type="molecule type" value="Genomic_DNA"/>
</dbReference>
<dbReference type="InterPro" id="IPR011527">
    <property type="entry name" value="ABC1_TM_dom"/>
</dbReference>
<name>A0A221UYE7_9FLAO</name>
<feature type="domain" description="ABC transporter" evidence="9">
    <location>
        <begin position="346"/>
        <end position="580"/>
    </location>
</feature>
<dbReference type="InterPro" id="IPR036640">
    <property type="entry name" value="ABC1_TM_sf"/>
</dbReference>
<dbReference type="PROSITE" id="PS00211">
    <property type="entry name" value="ABC_TRANSPORTER_1"/>
    <property type="match status" value="1"/>
</dbReference>
<keyword evidence="7 8" id="KW-0472">Membrane</keyword>
<dbReference type="InterPro" id="IPR017871">
    <property type="entry name" value="ABC_transporter-like_CS"/>
</dbReference>
<feature type="transmembrane region" description="Helical" evidence="8">
    <location>
        <begin position="246"/>
        <end position="272"/>
    </location>
</feature>
<dbReference type="PROSITE" id="PS50893">
    <property type="entry name" value="ABC_TRANSPORTER_2"/>
    <property type="match status" value="1"/>
</dbReference>
<dbReference type="InterPro" id="IPR039421">
    <property type="entry name" value="Type_1_exporter"/>
</dbReference>
<feature type="transmembrane region" description="Helical" evidence="8">
    <location>
        <begin position="168"/>
        <end position="186"/>
    </location>
</feature>
<dbReference type="PROSITE" id="PS50929">
    <property type="entry name" value="ABC_TM1F"/>
    <property type="match status" value="1"/>
</dbReference>
<evidence type="ECO:0000256" key="7">
    <source>
        <dbReference type="ARBA" id="ARBA00023136"/>
    </source>
</evidence>
<feature type="transmembrane region" description="Helical" evidence="8">
    <location>
        <begin position="65"/>
        <end position="86"/>
    </location>
</feature>
<dbReference type="Gene3D" id="1.20.1560.10">
    <property type="entry name" value="ABC transporter type 1, transmembrane domain"/>
    <property type="match status" value="1"/>
</dbReference>
<feature type="transmembrane region" description="Helical" evidence="8">
    <location>
        <begin position="21"/>
        <end position="45"/>
    </location>
</feature>
<dbReference type="GO" id="GO:0015421">
    <property type="term" value="F:ABC-type oligopeptide transporter activity"/>
    <property type="evidence" value="ECO:0007669"/>
    <property type="project" value="TreeGrafter"/>
</dbReference>
<evidence type="ECO:0000256" key="2">
    <source>
        <dbReference type="ARBA" id="ARBA00022448"/>
    </source>
</evidence>
<dbReference type="Gene3D" id="3.40.50.300">
    <property type="entry name" value="P-loop containing nucleotide triphosphate hydrolases"/>
    <property type="match status" value="1"/>
</dbReference>
<evidence type="ECO:0000256" key="3">
    <source>
        <dbReference type="ARBA" id="ARBA00022692"/>
    </source>
</evidence>
<dbReference type="InterPro" id="IPR027417">
    <property type="entry name" value="P-loop_NTPase"/>
</dbReference>
<dbReference type="SUPFAM" id="SSF90123">
    <property type="entry name" value="ABC transporter transmembrane region"/>
    <property type="match status" value="1"/>
</dbReference>
<dbReference type="GO" id="GO:0005886">
    <property type="term" value="C:plasma membrane"/>
    <property type="evidence" value="ECO:0007669"/>
    <property type="project" value="UniProtKB-SubCell"/>
</dbReference>
<evidence type="ECO:0000259" key="9">
    <source>
        <dbReference type="PROSITE" id="PS50893"/>
    </source>
</evidence>
<feature type="transmembrane region" description="Helical" evidence="8">
    <location>
        <begin position="284"/>
        <end position="301"/>
    </location>
</feature>
<dbReference type="GO" id="GO:0005524">
    <property type="term" value="F:ATP binding"/>
    <property type="evidence" value="ECO:0007669"/>
    <property type="project" value="UniProtKB-KW"/>
</dbReference>
<dbReference type="CDD" id="cd18544">
    <property type="entry name" value="ABC_6TM_TmrA_like"/>
    <property type="match status" value="1"/>
</dbReference>